<comment type="caution">
    <text evidence="1">The sequence shown here is derived from an EMBL/GenBank/DDBJ whole genome shotgun (WGS) entry which is preliminary data.</text>
</comment>
<dbReference type="EMBL" id="JAQQBR010001832">
    <property type="protein sequence ID" value="KAK0166671.1"/>
    <property type="molecule type" value="Genomic_DNA"/>
</dbReference>
<name>A0AA39FBZ2_MICHY</name>
<reference evidence="1" key="2">
    <citation type="submission" date="2023-03" db="EMBL/GenBank/DDBJ databases">
        <authorList>
            <person name="Inwood S.N."/>
            <person name="Skelly J.G."/>
            <person name="Guhlin J."/>
            <person name="Harrop T.W.R."/>
            <person name="Goldson S.G."/>
            <person name="Dearden P.K."/>
        </authorList>
    </citation>
    <scope>NUCLEOTIDE SEQUENCE</scope>
    <source>
        <strain evidence="1">Lincoln</strain>
        <tissue evidence="1">Whole body</tissue>
    </source>
</reference>
<keyword evidence="2" id="KW-1185">Reference proteome</keyword>
<evidence type="ECO:0000313" key="2">
    <source>
        <dbReference type="Proteomes" id="UP001168972"/>
    </source>
</evidence>
<evidence type="ECO:0000313" key="1">
    <source>
        <dbReference type="EMBL" id="KAK0166671.1"/>
    </source>
</evidence>
<proteinExistence type="predicted"/>
<dbReference type="AlphaFoldDB" id="A0AA39FBZ2"/>
<sequence length="67" mass="7368">MTTDNAMKFKRASSKVPIAPPATFRFGPAGISSGLLANQQIKRDIGPRKSAAPMRSMNRLRLRVELI</sequence>
<accession>A0AA39FBZ2</accession>
<gene>
    <name evidence="1" type="ORF">PV327_004163</name>
</gene>
<organism evidence="1 2">
    <name type="scientific">Microctonus hyperodae</name>
    <name type="common">Parasitoid wasp</name>
    <dbReference type="NCBI Taxonomy" id="165561"/>
    <lineage>
        <taxon>Eukaryota</taxon>
        <taxon>Metazoa</taxon>
        <taxon>Ecdysozoa</taxon>
        <taxon>Arthropoda</taxon>
        <taxon>Hexapoda</taxon>
        <taxon>Insecta</taxon>
        <taxon>Pterygota</taxon>
        <taxon>Neoptera</taxon>
        <taxon>Endopterygota</taxon>
        <taxon>Hymenoptera</taxon>
        <taxon>Apocrita</taxon>
        <taxon>Ichneumonoidea</taxon>
        <taxon>Braconidae</taxon>
        <taxon>Euphorinae</taxon>
        <taxon>Microctonus</taxon>
    </lineage>
</organism>
<reference evidence="1" key="1">
    <citation type="journal article" date="2023" name="bioRxiv">
        <title>Scaffold-level genome assemblies of two parasitoid biocontrol wasps reveal the parthenogenesis mechanism and an associated novel virus.</title>
        <authorList>
            <person name="Inwood S."/>
            <person name="Skelly J."/>
            <person name="Guhlin J."/>
            <person name="Harrop T."/>
            <person name="Goldson S."/>
            <person name="Dearden P."/>
        </authorList>
    </citation>
    <scope>NUCLEOTIDE SEQUENCE</scope>
    <source>
        <strain evidence="1">Lincoln</strain>
        <tissue evidence="1">Whole body</tissue>
    </source>
</reference>
<dbReference type="Proteomes" id="UP001168972">
    <property type="component" value="Unassembled WGS sequence"/>
</dbReference>
<protein>
    <submittedName>
        <fullName evidence="1">Uncharacterized protein</fullName>
    </submittedName>
</protein>